<dbReference type="InterPro" id="IPR019885">
    <property type="entry name" value="Tscrpt_reg_HTH_AsnC-type_CS"/>
</dbReference>
<dbReference type="Proteomes" id="UP000537260">
    <property type="component" value="Unassembled WGS sequence"/>
</dbReference>
<gene>
    <name evidence="2" type="ORF">HNR05_000180</name>
</gene>
<comment type="similarity">
    <text evidence="1">Belongs to the ROK (NagC/XylR) family.</text>
</comment>
<accession>A0A7Z0ECA8</accession>
<dbReference type="EMBL" id="JACCFM010000001">
    <property type="protein sequence ID" value="NYJ18389.1"/>
    <property type="molecule type" value="Genomic_DNA"/>
</dbReference>
<evidence type="ECO:0000313" key="3">
    <source>
        <dbReference type="Proteomes" id="UP000537260"/>
    </source>
</evidence>
<comment type="caution">
    <text evidence="2">The sequence shown here is derived from an EMBL/GenBank/DDBJ whole genome shotgun (WGS) entry which is preliminary data.</text>
</comment>
<name>A0A7Z0ECA8_9MICO</name>
<dbReference type="SUPFAM" id="SSF53067">
    <property type="entry name" value="Actin-like ATPase domain"/>
    <property type="match status" value="1"/>
</dbReference>
<dbReference type="Gene3D" id="3.30.420.40">
    <property type="match status" value="2"/>
</dbReference>
<dbReference type="PANTHER" id="PTHR18964">
    <property type="entry name" value="ROK (REPRESSOR, ORF, KINASE) FAMILY"/>
    <property type="match status" value="1"/>
</dbReference>
<dbReference type="PANTHER" id="PTHR18964:SF173">
    <property type="entry name" value="GLUCOKINASE"/>
    <property type="match status" value="1"/>
</dbReference>
<dbReference type="InterPro" id="IPR036388">
    <property type="entry name" value="WH-like_DNA-bd_sf"/>
</dbReference>
<proteinExistence type="inferred from homology"/>
<dbReference type="Pfam" id="PF13412">
    <property type="entry name" value="HTH_24"/>
    <property type="match status" value="1"/>
</dbReference>
<evidence type="ECO:0000313" key="2">
    <source>
        <dbReference type="EMBL" id="NYJ18389.1"/>
    </source>
</evidence>
<dbReference type="InterPro" id="IPR000600">
    <property type="entry name" value="ROK"/>
</dbReference>
<dbReference type="Pfam" id="PF00480">
    <property type="entry name" value="ROK"/>
    <property type="match status" value="1"/>
</dbReference>
<reference evidence="2 3" key="1">
    <citation type="submission" date="2020-07" db="EMBL/GenBank/DDBJ databases">
        <title>Sequencing the genomes of 1000 actinobacteria strains.</title>
        <authorList>
            <person name="Klenk H.-P."/>
        </authorList>
    </citation>
    <scope>NUCLEOTIDE SEQUENCE [LARGE SCALE GENOMIC DNA]</scope>
    <source>
        <strain evidence="2 3">LI1</strain>
    </source>
</reference>
<dbReference type="GO" id="GO:0016301">
    <property type="term" value="F:kinase activity"/>
    <property type="evidence" value="ECO:0007669"/>
    <property type="project" value="UniProtKB-KW"/>
</dbReference>
<keyword evidence="3" id="KW-1185">Reference proteome</keyword>
<evidence type="ECO:0000256" key="1">
    <source>
        <dbReference type="ARBA" id="ARBA00006479"/>
    </source>
</evidence>
<organism evidence="2 3">
    <name type="scientific">Glaciibacter psychrotolerans</name>
    <dbReference type="NCBI Taxonomy" id="670054"/>
    <lineage>
        <taxon>Bacteria</taxon>
        <taxon>Bacillati</taxon>
        <taxon>Actinomycetota</taxon>
        <taxon>Actinomycetes</taxon>
        <taxon>Micrococcales</taxon>
        <taxon>Microbacteriaceae</taxon>
        <taxon>Glaciibacter</taxon>
    </lineage>
</organism>
<protein>
    <submittedName>
        <fullName evidence="2">Putative NBD/HSP70 family sugar kinase</fullName>
    </submittedName>
</protein>
<dbReference type="SUPFAM" id="SSF46785">
    <property type="entry name" value="Winged helix' DNA-binding domain"/>
    <property type="match status" value="1"/>
</dbReference>
<dbReference type="AlphaFoldDB" id="A0A7Z0ECA8"/>
<dbReference type="PROSITE" id="PS00519">
    <property type="entry name" value="HTH_ASNC_1"/>
    <property type="match status" value="1"/>
</dbReference>
<keyword evidence="2" id="KW-0808">Transferase</keyword>
<dbReference type="InterPro" id="IPR036390">
    <property type="entry name" value="WH_DNA-bd_sf"/>
</dbReference>
<keyword evidence="2" id="KW-0418">Kinase</keyword>
<dbReference type="RefSeq" id="WP_179577304.1">
    <property type="nucleotide sequence ID" value="NZ_JACCFM010000001.1"/>
</dbReference>
<dbReference type="Gene3D" id="1.10.10.10">
    <property type="entry name" value="Winged helix-like DNA-binding domain superfamily/Winged helix DNA-binding domain"/>
    <property type="match status" value="1"/>
</dbReference>
<dbReference type="InterPro" id="IPR043129">
    <property type="entry name" value="ATPase_NBD"/>
</dbReference>
<sequence length="395" mass="40374">MTPAFAPVLSHDSSPGGILNLVRSGSAASRADIARSTGLSPSTVTARVESLIQSGYLREGGQGNSRGGRRPRHLEVNPTSGAVLGVDLGAHHASFALFDLSGAILAERHLPMDIADGPQRILQWIADQATSMVAESAAEGQELRAIGLGLPGPVESRGRTLVSPSRMPGWNGVDAAALLSSLSGVPALVGNDANLMAIGEYVSLSEPVDQLVFVKAGSSIGCGVIAAGSLHNGHRGIAGDISHVSVPNAPHTLCSCGRWGCLDAVAGGAAIVTSLRAAGVDVSNTAEVIALAENGHPLATQTLREAGTRTGGVLATIVNFFNPQRLVLGGALSEAEAFVAGLRSAIYTECMPMATDYLEIVVSETKARGGVIGAAWMMLDHLFDAAAINDTLATA</sequence>